<comment type="caution">
    <text evidence="5">The sequence shown here is derived from an EMBL/GenBank/DDBJ whole genome shotgun (WGS) entry which is preliminary data.</text>
</comment>
<feature type="transmembrane region" description="Helical" evidence="3">
    <location>
        <begin position="300"/>
        <end position="320"/>
    </location>
</feature>
<keyword evidence="3" id="KW-0472">Membrane</keyword>
<dbReference type="PATRIC" id="fig|1227455.4.peg.536"/>
<evidence type="ECO:0000313" key="5">
    <source>
        <dbReference type="EMBL" id="EMA47061.1"/>
    </source>
</evidence>
<keyword evidence="6" id="KW-1185">Reference proteome</keyword>
<dbReference type="EMBL" id="AOMD01000010">
    <property type="protein sequence ID" value="EMA47061.1"/>
    <property type="molecule type" value="Genomic_DNA"/>
</dbReference>
<evidence type="ECO:0000256" key="3">
    <source>
        <dbReference type="SAM" id="Phobius"/>
    </source>
</evidence>
<feature type="transmembrane region" description="Helical" evidence="3">
    <location>
        <begin position="360"/>
        <end position="382"/>
    </location>
</feature>
<dbReference type="InterPro" id="IPR029044">
    <property type="entry name" value="Nucleotide-diphossugar_trans"/>
</dbReference>
<keyword evidence="2 5" id="KW-0808">Transferase</keyword>
<keyword evidence="1" id="KW-0328">Glycosyltransferase</keyword>
<reference evidence="5 6" key="1">
    <citation type="journal article" date="2014" name="PLoS Genet.">
        <title>Phylogenetically driven sequencing of extremely halophilic archaea reveals strategies for static and dynamic osmo-response.</title>
        <authorList>
            <person name="Becker E.A."/>
            <person name="Seitzer P.M."/>
            <person name="Tritt A."/>
            <person name="Larsen D."/>
            <person name="Krusor M."/>
            <person name="Yao A.I."/>
            <person name="Wu D."/>
            <person name="Madern D."/>
            <person name="Eisen J.A."/>
            <person name="Darling A.E."/>
            <person name="Facciotti M.T."/>
        </authorList>
    </citation>
    <scope>NUCLEOTIDE SEQUENCE [LARGE SCALE GENOMIC DNA]</scope>
    <source>
        <strain evidence="5 6">DSM 5350</strain>
    </source>
</reference>
<evidence type="ECO:0000256" key="2">
    <source>
        <dbReference type="ARBA" id="ARBA00022679"/>
    </source>
</evidence>
<proteinExistence type="predicted"/>
<dbReference type="STRING" id="1227455.C449_02632"/>
<name>M0MN41_9EURY</name>
<gene>
    <name evidence="5" type="ORF">C449_02632</name>
</gene>
<accession>M0MN41</accession>
<sequence>MGLVARITNTDQQQSTDEPFITVIVPSFTEAGVIARRVANLREQTYPNNRFEVLFVDSGSTDGTPNVIQNALDGLEPDDPSMKLLKQTERSGKASAINHGIEHGRGDVVLVTDANTVFVPETIERIAPHFADPTVGAVAGRLAVSDADSSLTASNHLYRDIEHMKAVGESPLDSVCQFVGEISAWRADLVQADETSLAEDLDLSVRIRKQGYRIMYESEALAYESEPDTVVEQITSKKRRVIGTIQVLLRHRDYLLIPGDRYRTIIFPSRKGLLMLSPFLCIGAAVCFLITLVVAPLAALGATLVTGSLGSATFAALLAVRDRLPTTETAEDGDKTEIRSNGMGNELGPDTSLTDEGMDLGGILAVVRYVAVIEYAILLAWWDFFSGKYSVRWEKSTSDR</sequence>
<keyword evidence="3" id="KW-1133">Transmembrane helix</keyword>
<dbReference type="GO" id="GO:0016757">
    <property type="term" value="F:glycosyltransferase activity"/>
    <property type="evidence" value="ECO:0007669"/>
    <property type="project" value="UniProtKB-KW"/>
</dbReference>
<keyword evidence="3" id="KW-0812">Transmembrane</keyword>
<protein>
    <submittedName>
        <fullName evidence="5">Family 2 glycosyl transferase</fullName>
    </submittedName>
</protein>
<organism evidence="5 6">
    <name type="scientific">Halococcus saccharolyticus DSM 5350</name>
    <dbReference type="NCBI Taxonomy" id="1227455"/>
    <lineage>
        <taxon>Archaea</taxon>
        <taxon>Methanobacteriati</taxon>
        <taxon>Methanobacteriota</taxon>
        <taxon>Stenosarchaea group</taxon>
        <taxon>Halobacteria</taxon>
        <taxon>Halobacteriales</taxon>
        <taxon>Halococcaceae</taxon>
        <taxon>Halococcus</taxon>
    </lineage>
</organism>
<dbReference type="Gene3D" id="3.90.550.10">
    <property type="entry name" value="Spore Coat Polysaccharide Biosynthesis Protein SpsA, Chain A"/>
    <property type="match status" value="1"/>
</dbReference>
<dbReference type="PANTHER" id="PTHR43630:SF1">
    <property type="entry name" value="POLY-BETA-1,6-N-ACETYL-D-GLUCOSAMINE SYNTHASE"/>
    <property type="match status" value="1"/>
</dbReference>
<evidence type="ECO:0000313" key="6">
    <source>
        <dbReference type="Proteomes" id="UP000011669"/>
    </source>
</evidence>
<feature type="transmembrane region" description="Helical" evidence="3">
    <location>
        <begin position="273"/>
        <end position="294"/>
    </location>
</feature>
<dbReference type="Pfam" id="PF00535">
    <property type="entry name" value="Glycos_transf_2"/>
    <property type="match status" value="1"/>
</dbReference>
<dbReference type="PANTHER" id="PTHR43630">
    <property type="entry name" value="POLY-BETA-1,6-N-ACETYL-D-GLUCOSAMINE SYNTHASE"/>
    <property type="match status" value="1"/>
</dbReference>
<dbReference type="InterPro" id="IPR001173">
    <property type="entry name" value="Glyco_trans_2-like"/>
</dbReference>
<dbReference type="InParanoid" id="M0MN41"/>
<feature type="domain" description="Glycosyltransferase 2-like" evidence="4">
    <location>
        <begin position="22"/>
        <end position="152"/>
    </location>
</feature>
<dbReference type="AlphaFoldDB" id="M0MN41"/>
<dbReference type="RefSeq" id="WP_006076351.1">
    <property type="nucleotide sequence ID" value="NZ_AOMD01000010.1"/>
</dbReference>
<dbReference type="Proteomes" id="UP000011669">
    <property type="component" value="Unassembled WGS sequence"/>
</dbReference>
<dbReference type="SUPFAM" id="SSF53448">
    <property type="entry name" value="Nucleotide-diphospho-sugar transferases"/>
    <property type="match status" value="1"/>
</dbReference>
<evidence type="ECO:0000259" key="4">
    <source>
        <dbReference type="Pfam" id="PF00535"/>
    </source>
</evidence>
<evidence type="ECO:0000256" key="1">
    <source>
        <dbReference type="ARBA" id="ARBA00022676"/>
    </source>
</evidence>